<evidence type="ECO:0000259" key="7">
    <source>
        <dbReference type="Pfam" id="PF02525"/>
    </source>
</evidence>
<comment type="function">
    <text evidence="6">Quinone reductase that provides resistance to thiol-specific stress caused by electrophilic quinones.</text>
</comment>
<keyword evidence="3 6" id="KW-0560">Oxidoreductase</keyword>
<comment type="catalytic activity">
    <reaction evidence="6">
        <text>2 a quinone + NADH + H(+) = 2 a 1,4-benzosemiquinone + NAD(+)</text>
        <dbReference type="Rhea" id="RHEA:65952"/>
        <dbReference type="ChEBI" id="CHEBI:15378"/>
        <dbReference type="ChEBI" id="CHEBI:57540"/>
        <dbReference type="ChEBI" id="CHEBI:57945"/>
        <dbReference type="ChEBI" id="CHEBI:132124"/>
        <dbReference type="ChEBI" id="CHEBI:134225"/>
    </reaction>
</comment>
<dbReference type="Gene3D" id="3.40.50.360">
    <property type="match status" value="1"/>
</dbReference>
<dbReference type="EMBL" id="AZCV01000002">
    <property type="protein sequence ID" value="KRK38100.1"/>
    <property type="molecule type" value="Genomic_DNA"/>
</dbReference>
<dbReference type="GO" id="GO:0016655">
    <property type="term" value="F:oxidoreductase activity, acting on NAD(P)H, quinone or similar compound as acceptor"/>
    <property type="evidence" value="ECO:0007669"/>
    <property type="project" value="InterPro"/>
</dbReference>
<evidence type="ECO:0000256" key="6">
    <source>
        <dbReference type="HAMAP-Rule" id="MF_01216"/>
    </source>
</evidence>
<comment type="cofactor">
    <cofactor evidence="6">
        <name>FMN</name>
        <dbReference type="ChEBI" id="CHEBI:58210"/>
    </cofactor>
    <text evidence="6">Binds 1 FMN per subunit.</text>
</comment>
<evidence type="ECO:0000313" key="8">
    <source>
        <dbReference type="EMBL" id="KRK38100.1"/>
    </source>
</evidence>
<feature type="domain" description="Flavodoxin-like fold" evidence="7">
    <location>
        <begin position="3"/>
        <end position="207"/>
    </location>
</feature>
<dbReference type="PANTHER" id="PTHR43741:SF7">
    <property type="entry name" value="FMN-DEPENDENT NADH:QUINONE OXIDOREDUCTASE"/>
    <property type="match status" value="1"/>
</dbReference>
<evidence type="ECO:0000256" key="3">
    <source>
        <dbReference type="ARBA" id="ARBA00023002"/>
    </source>
</evidence>
<dbReference type="EC" id="1.7.1.17" evidence="6"/>
<dbReference type="GO" id="GO:0010181">
    <property type="term" value="F:FMN binding"/>
    <property type="evidence" value="ECO:0007669"/>
    <property type="project" value="UniProtKB-UniRule"/>
</dbReference>
<dbReference type="GO" id="GO:0009055">
    <property type="term" value="F:electron transfer activity"/>
    <property type="evidence" value="ECO:0007669"/>
    <property type="project" value="UniProtKB-UniRule"/>
</dbReference>
<comment type="subunit">
    <text evidence="6">Homodimer.</text>
</comment>
<gene>
    <name evidence="6" type="primary">azoR</name>
    <name evidence="8" type="ORF">FC62_GL000873</name>
</gene>
<keyword evidence="2 6" id="KW-0288">FMN</keyword>
<keyword evidence="1 6" id="KW-0285">Flavoprotein</keyword>
<protein>
    <recommendedName>
        <fullName evidence="6">FMN dependent NADH:quinone oxidoreductase</fullName>
        <ecNumber evidence="6">1.6.5.-</ecNumber>
    </recommendedName>
    <alternativeName>
        <fullName evidence="6">Azo-dye reductase</fullName>
    </alternativeName>
    <alternativeName>
        <fullName evidence="6">FMN-dependent NADH-azo compound oxidoreductase</fullName>
    </alternativeName>
    <alternativeName>
        <fullName evidence="6">FMN-dependent NADH-azoreductase</fullName>
        <ecNumber evidence="6">1.7.1.17</ecNumber>
    </alternativeName>
</protein>
<dbReference type="InterPro" id="IPR003680">
    <property type="entry name" value="Flavodoxin_fold"/>
</dbReference>
<evidence type="ECO:0000256" key="4">
    <source>
        <dbReference type="ARBA" id="ARBA00023027"/>
    </source>
</evidence>
<name>A0A0R1H2V4_9LACO</name>
<dbReference type="PANTHER" id="PTHR43741">
    <property type="entry name" value="FMN-DEPENDENT NADH-AZOREDUCTASE 1"/>
    <property type="match status" value="1"/>
</dbReference>
<dbReference type="InterPro" id="IPR029039">
    <property type="entry name" value="Flavoprotein-like_sf"/>
</dbReference>
<dbReference type="InterPro" id="IPR023048">
    <property type="entry name" value="NADH:quinone_OxRdtase_FMN_depd"/>
</dbReference>
<proteinExistence type="inferred from homology"/>
<dbReference type="Pfam" id="PF02525">
    <property type="entry name" value="Flavodoxin_2"/>
    <property type="match status" value="1"/>
</dbReference>
<comment type="catalytic activity">
    <reaction evidence="5">
        <text>N,N-dimethyl-1,4-phenylenediamine + anthranilate + 2 NAD(+) = 2-(4-dimethylaminophenyl)diazenylbenzoate + 2 NADH + 2 H(+)</text>
        <dbReference type="Rhea" id="RHEA:55872"/>
        <dbReference type="ChEBI" id="CHEBI:15378"/>
        <dbReference type="ChEBI" id="CHEBI:15783"/>
        <dbReference type="ChEBI" id="CHEBI:16567"/>
        <dbReference type="ChEBI" id="CHEBI:57540"/>
        <dbReference type="ChEBI" id="CHEBI:57945"/>
        <dbReference type="ChEBI" id="CHEBI:71579"/>
        <dbReference type="EC" id="1.7.1.17"/>
    </reaction>
    <physiologicalReaction direction="right-to-left" evidence="5">
        <dbReference type="Rhea" id="RHEA:55874"/>
    </physiologicalReaction>
</comment>
<comment type="function">
    <text evidence="6">Also exhibits azoreductase activity. Catalyzes the reductive cleavage of the azo bond in aromatic azo compounds to the corresponding amines.</text>
</comment>
<evidence type="ECO:0000256" key="2">
    <source>
        <dbReference type="ARBA" id="ARBA00022643"/>
    </source>
</evidence>
<keyword evidence="4 6" id="KW-0520">NAD</keyword>
<evidence type="ECO:0000256" key="1">
    <source>
        <dbReference type="ARBA" id="ARBA00022630"/>
    </source>
</evidence>
<keyword evidence="9" id="KW-1185">Reference proteome</keyword>
<dbReference type="SUPFAM" id="SSF52218">
    <property type="entry name" value="Flavoproteins"/>
    <property type="match status" value="1"/>
</dbReference>
<evidence type="ECO:0000313" key="9">
    <source>
        <dbReference type="Proteomes" id="UP000050909"/>
    </source>
</evidence>
<comment type="similarity">
    <text evidence="6">Belongs to the azoreductase type 1 family.</text>
</comment>
<dbReference type="EC" id="1.6.5.-" evidence="6"/>
<comment type="caution">
    <text evidence="6">Lacks conserved residue(s) required for the propagation of feature annotation.</text>
</comment>
<sequence>MPKLLYVIAHPGTAEKSLTLKVSDTFINAWEQNNPEGTVDVVNLFEQEPPYYTQGSFDTIAKEKFSTITGQELTSEETEVMHQFNYYFNAFDEADVVVFANPMWNYFLPAELKQYLDLIQVSGKSFKYTAEGPVGLLQDKEIVHIQAAGGFYHGTAMEDEDLGSKYIDHVMQFIGLNQVHHIYIEGAAFAPDKADSILQNAKDQATQLAAKLV</sequence>
<evidence type="ECO:0000256" key="5">
    <source>
        <dbReference type="ARBA" id="ARBA00048542"/>
    </source>
</evidence>
<dbReference type="RefSeq" id="WP_054746447.1">
    <property type="nucleotide sequence ID" value="NZ_AZCV01000002.1"/>
</dbReference>
<dbReference type="AlphaFoldDB" id="A0A0R1H2V4"/>
<comment type="caution">
    <text evidence="8">The sequence shown here is derived from an EMBL/GenBank/DDBJ whole genome shotgun (WGS) entry which is preliminary data.</text>
</comment>
<dbReference type="Proteomes" id="UP000050909">
    <property type="component" value="Unassembled WGS sequence"/>
</dbReference>
<accession>A0A0R1H2V4</accession>
<organism evidence="8 9">
    <name type="scientific">Amylolactobacillus amylotrophicus DSM 20534</name>
    <dbReference type="NCBI Taxonomy" id="1423722"/>
    <lineage>
        <taxon>Bacteria</taxon>
        <taxon>Bacillati</taxon>
        <taxon>Bacillota</taxon>
        <taxon>Bacilli</taxon>
        <taxon>Lactobacillales</taxon>
        <taxon>Lactobacillaceae</taxon>
        <taxon>Amylolactobacillus</taxon>
    </lineage>
</organism>
<dbReference type="HAMAP" id="MF_01216">
    <property type="entry name" value="Azoreductase_type1"/>
    <property type="match status" value="1"/>
</dbReference>
<reference evidence="8 9" key="1">
    <citation type="journal article" date="2015" name="Genome Announc.">
        <title>Expanding the biotechnology potential of lactobacilli through comparative genomics of 213 strains and associated genera.</title>
        <authorList>
            <person name="Sun Z."/>
            <person name="Harris H.M."/>
            <person name="McCann A."/>
            <person name="Guo C."/>
            <person name="Argimon S."/>
            <person name="Zhang W."/>
            <person name="Yang X."/>
            <person name="Jeffery I.B."/>
            <person name="Cooney J.C."/>
            <person name="Kagawa T.F."/>
            <person name="Liu W."/>
            <person name="Song Y."/>
            <person name="Salvetti E."/>
            <person name="Wrobel A."/>
            <person name="Rasinkangas P."/>
            <person name="Parkhill J."/>
            <person name="Rea M.C."/>
            <person name="O'Sullivan O."/>
            <person name="Ritari J."/>
            <person name="Douillard F.P."/>
            <person name="Paul Ross R."/>
            <person name="Yang R."/>
            <person name="Briner A.E."/>
            <person name="Felis G.E."/>
            <person name="de Vos W.M."/>
            <person name="Barrangou R."/>
            <person name="Klaenhammer T.R."/>
            <person name="Caufield P.W."/>
            <person name="Cui Y."/>
            <person name="Zhang H."/>
            <person name="O'Toole P.W."/>
        </authorList>
    </citation>
    <scope>NUCLEOTIDE SEQUENCE [LARGE SCALE GENOMIC DNA]</scope>
    <source>
        <strain evidence="8 9">DSM 20534</strain>
    </source>
</reference>
<dbReference type="GO" id="GO:0016652">
    <property type="term" value="F:oxidoreductase activity, acting on NAD(P)H as acceptor"/>
    <property type="evidence" value="ECO:0007669"/>
    <property type="project" value="UniProtKB-UniRule"/>
</dbReference>
<dbReference type="PATRIC" id="fig|1423722.3.peg.889"/>
<dbReference type="InterPro" id="IPR050104">
    <property type="entry name" value="FMN-dep_NADH:Q_OxRdtase_AzoR1"/>
</dbReference>